<feature type="signal peptide" evidence="1">
    <location>
        <begin position="1"/>
        <end position="19"/>
    </location>
</feature>
<protein>
    <recommendedName>
        <fullName evidence="4">Lipoprotein</fullName>
    </recommendedName>
</protein>
<evidence type="ECO:0008006" key="4">
    <source>
        <dbReference type="Google" id="ProtNLM"/>
    </source>
</evidence>
<gene>
    <name evidence="2" type="ORF">WOU_03180</name>
</gene>
<comment type="caution">
    <text evidence="2">The sequence shown here is derived from an EMBL/GenBank/DDBJ whole genome shotgun (WGS) entry which is preliminary data.</text>
</comment>
<sequence>MKKIVAVVSLMFVGLLVVSGCSGKKEATTQNTKKQETSAGLPVGSDYVYQSGERYVKITIDSPDEWSVQTEKMNFPEKMTVKDLKQDKDGYKLLRFTAKNKIEGYDAFFVPTREEGIDYYLVVDDGDFFFAPNSKSENYDIKKHAENGNKRFVKQ</sequence>
<proteinExistence type="predicted"/>
<evidence type="ECO:0000256" key="1">
    <source>
        <dbReference type="SAM" id="SignalP"/>
    </source>
</evidence>
<accession>R3JXL0</accession>
<dbReference type="PROSITE" id="PS51257">
    <property type="entry name" value="PROKAR_LIPOPROTEIN"/>
    <property type="match status" value="1"/>
</dbReference>
<reference evidence="2 3" key="1">
    <citation type="submission" date="2013-02" db="EMBL/GenBank/DDBJ databases">
        <title>The Genome Sequence of Enterococcus faecalis ATCC_6055.</title>
        <authorList>
            <consortium name="The Broad Institute Genome Sequencing Platform"/>
            <consortium name="The Broad Institute Genome Sequencing Center for Infectious Disease"/>
            <person name="Earl A.M."/>
            <person name="Gilmore M.S."/>
            <person name="Lebreton F."/>
            <person name="Walker B."/>
            <person name="Young S.K."/>
            <person name="Zeng Q."/>
            <person name="Gargeya S."/>
            <person name="Fitzgerald M."/>
            <person name="Haas B."/>
            <person name="Abouelleil A."/>
            <person name="Alvarado L."/>
            <person name="Arachchi H.M."/>
            <person name="Berlin A.M."/>
            <person name="Chapman S.B."/>
            <person name="Dewar J."/>
            <person name="Goldberg J."/>
            <person name="Griggs A."/>
            <person name="Gujja S."/>
            <person name="Hansen M."/>
            <person name="Howarth C."/>
            <person name="Imamovic A."/>
            <person name="Larimer J."/>
            <person name="McCowan C."/>
            <person name="Murphy C."/>
            <person name="Neiman D."/>
            <person name="Pearson M."/>
            <person name="Priest M."/>
            <person name="Roberts A."/>
            <person name="Saif S."/>
            <person name="Shea T."/>
            <person name="Sisk P."/>
            <person name="Sykes S."/>
            <person name="Wortman J."/>
            <person name="Nusbaum C."/>
            <person name="Birren B."/>
        </authorList>
    </citation>
    <scope>NUCLEOTIDE SEQUENCE [LARGE SCALE GENOMIC DNA]</scope>
    <source>
        <strain evidence="2 3">ATCC 6055</strain>
    </source>
</reference>
<keyword evidence="1" id="KW-0732">Signal</keyword>
<dbReference type="HOGENOM" id="CLU_1692779_0_0_9"/>
<name>R3JXL0_ENTFL</name>
<organism evidence="2 3">
    <name type="scientific">Enterococcus faecalis ATCC 6055</name>
    <dbReference type="NCBI Taxonomy" id="1169311"/>
    <lineage>
        <taxon>Bacteria</taxon>
        <taxon>Bacillati</taxon>
        <taxon>Bacillota</taxon>
        <taxon>Bacilli</taxon>
        <taxon>Lactobacillales</taxon>
        <taxon>Enterococcaceae</taxon>
        <taxon>Enterococcus</taxon>
    </lineage>
</organism>
<dbReference type="AlphaFoldDB" id="R3JXL0"/>
<dbReference type="RefSeq" id="WP_010829302.1">
    <property type="nucleotide sequence ID" value="NZ_KB944856.1"/>
</dbReference>
<evidence type="ECO:0000313" key="2">
    <source>
        <dbReference type="EMBL" id="EOK05926.1"/>
    </source>
</evidence>
<evidence type="ECO:0000313" key="3">
    <source>
        <dbReference type="Proteomes" id="UP000013638"/>
    </source>
</evidence>
<dbReference type="EMBL" id="ASDZ01000055">
    <property type="protein sequence ID" value="EOK05926.1"/>
    <property type="molecule type" value="Genomic_DNA"/>
</dbReference>
<feature type="chain" id="PRO_5038827112" description="Lipoprotein" evidence="1">
    <location>
        <begin position="20"/>
        <end position="155"/>
    </location>
</feature>
<dbReference type="Proteomes" id="UP000013638">
    <property type="component" value="Unassembled WGS sequence"/>
</dbReference>
<dbReference type="PATRIC" id="fig|1169311.3.peg.3112"/>